<dbReference type="InterPro" id="IPR001387">
    <property type="entry name" value="Cro/C1-type_HTH"/>
</dbReference>
<dbReference type="GO" id="GO:0003700">
    <property type="term" value="F:DNA-binding transcription factor activity"/>
    <property type="evidence" value="ECO:0007669"/>
    <property type="project" value="TreeGrafter"/>
</dbReference>
<evidence type="ECO:0000256" key="2">
    <source>
        <dbReference type="ARBA" id="ARBA00023125"/>
    </source>
</evidence>
<dbReference type="PANTHER" id="PTHR24567:SF74">
    <property type="entry name" value="HTH-TYPE TRANSCRIPTIONAL REGULATOR ARCR"/>
    <property type="match status" value="1"/>
</dbReference>
<evidence type="ECO:0000256" key="1">
    <source>
        <dbReference type="ARBA" id="ARBA00023015"/>
    </source>
</evidence>
<dbReference type="KEGG" id="fil:BN1229_v1_1430"/>
<dbReference type="SMART" id="SM00419">
    <property type="entry name" value="HTH_CRP"/>
    <property type="match status" value="1"/>
</dbReference>
<dbReference type="Gene3D" id="2.60.120.10">
    <property type="entry name" value="Jelly Rolls"/>
    <property type="match status" value="1"/>
</dbReference>
<keyword evidence="2" id="KW-0238">DNA-binding</keyword>
<feature type="domain" description="HTH cro/C1-type" evidence="4">
    <location>
        <begin position="178"/>
        <end position="196"/>
    </location>
</feature>
<dbReference type="PROSITE" id="PS51063">
    <property type="entry name" value="HTH_CRP_2"/>
    <property type="match status" value="1"/>
</dbReference>
<dbReference type="InterPro" id="IPR036390">
    <property type="entry name" value="WH_DNA-bd_sf"/>
</dbReference>
<evidence type="ECO:0000313" key="6">
    <source>
        <dbReference type="EMBL" id="CPR17815.1"/>
    </source>
</evidence>
<dbReference type="SUPFAM" id="SSF46785">
    <property type="entry name" value="Winged helix' DNA-binding domain"/>
    <property type="match status" value="1"/>
</dbReference>
<feature type="domain" description="HTH crp-type" evidence="5">
    <location>
        <begin position="154"/>
        <end position="220"/>
    </location>
</feature>
<dbReference type="InterPro" id="IPR018490">
    <property type="entry name" value="cNMP-bd_dom_sf"/>
</dbReference>
<dbReference type="InterPro" id="IPR012318">
    <property type="entry name" value="HTH_CRP"/>
</dbReference>
<dbReference type="Pfam" id="PF13545">
    <property type="entry name" value="HTH_Crp_2"/>
    <property type="match status" value="1"/>
</dbReference>
<name>A0A0D6JDE0_9HYPH</name>
<evidence type="ECO:0000259" key="5">
    <source>
        <dbReference type="PROSITE" id="PS51063"/>
    </source>
</evidence>
<keyword evidence="1" id="KW-0805">Transcription regulation</keyword>
<dbReference type="RefSeq" id="WP_046477482.1">
    <property type="nucleotide sequence ID" value="NZ_LN829118.1"/>
</dbReference>
<keyword evidence="3" id="KW-0804">Transcription</keyword>
<organism evidence="6 7">
    <name type="scientific">Candidatus Filomicrobium marinum</name>
    <dbReference type="NCBI Taxonomy" id="1608628"/>
    <lineage>
        <taxon>Bacteria</taxon>
        <taxon>Pseudomonadati</taxon>
        <taxon>Pseudomonadota</taxon>
        <taxon>Alphaproteobacteria</taxon>
        <taxon>Hyphomicrobiales</taxon>
        <taxon>Hyphomicrobiaceae</taxon>
        <taxon>Filomicrobium</taxon>
    </lineage>
</organism>
<dbReference type="EMBL" id="LN829119">
    <property type="protein sequence ID" value="CPR17815.1"/>
    <property type="molecule type" value="Genomic_DNA"/>
</dbReference>
<dbReference type="Proteomes" id="UP000033187">
    <property type="component" value="Chromosome 1"/>
</dbReference>
<dbReference type="PROSITE" id="PS50943">
    <property type="entry name" value="HTH_CROC1"/>
    <property type="match status" value="1"/>
</dbReference>
<reference evidence="7" key="1">
    <citation type="submission" date="2015-02" db="EMBL/GenBank/DDBJ databases">
        <authorList>
            <person name="Chooi Y.-H."/>
        </authorList>
    </citation>
    <scope>NUCLEOTIDE SEQUENCE [LARGE SCALE GENOMIC DNA]</scope>
    <source>
        <strain evidence="7">strain Y</strain>
    </source>
</reference>
<dbReference type="InterPro" id="IPR014710">
    <property type="entry name" value="RmlC-like_jellyroll"/>
</dbReference>
<dbReference type="GO" id="GO:0003677">
    <property type="term" value="F:DNA binding"/>
    <property type="evidence" value="ECO:0007669"/>
    <property type="project" value="UniProtKB-KW"/>
</dbReference>
<accession>A0A0D6JDE0</accession>
<dbReference type="SUPFAM" id="SSF51206">
    <property type="entry name" value="cAMP-binding domain-like"/>
    <property type="match status" value="1"/>
</dbReference>
<proteinExistence type="predicted"/>
<dbReference type="GO" id="GO:0005829">
    <property type="term" value="C:cytosol"/>
    <property type="evidence" value="ECO:0007669"/>
    <property type="project" value="TreeGrafter"/>
</dbReference>
<dbReference type="KEGG" id="fiy:BN1229_v1_1431"/>
<evidence type="ECO:0000259" key="4">
    <source>
        <dbReference type="PROSITE" id="PS50943"/>
    </source>
</evidence>
<dbReference type="PANTHER" id="PTHR24567">
    <property type="entry name" value="CRP FAMILY TRANSCRIPTIONAL REGULATORY PROTEIN"/>
    <property type="match status" value="1"/>
</dbReference>
<dbReference type="AlphaFoldDB" id="A0A0D6JDE0"/>
<protein>
    <submittedName>
        <fullName evidence="6">cAMP-binding protein</fullName>
    </submittedName>
</protein>
<evidence type="ECO:0000256" key="3">
    <source>
        <dbReference type="ARBA" id="ARBA00023163"/>
    </source>
</evidence>
<keyword evidence="7" id="KW-1185">Reference proteome</keyword>
<evidence type="ECO:0000313" key="7">
    <source>
        <dbReference type="Proteomes" id="UP000033187"/>
    </source>
</evidence>
<dbReference type="InterPro" id="IPR050397">
    <property type="entry name" value="Env_Response_Regulators"/>
</dbReference>
<gene>
    <name evidence="6" type="ORF">YBN1229_v1_1431</name>
</gene>
<sequence>MDHSVTTGASEPYAIRNNLLRSLKRDDLMLLEPFLQEMHGETGAILAEPGDPVQYAYFPCGPALASFVIVMDDGRAVETALIGREGAVGGIVSQGRLPAYARAIVQFPGPFLRISIGDLEYAKARSLTLRYLFARYADCLLAQVFQSVACNAAHSIEQRTVKWLLAAIDRTGDHQVPLTQEQLAGMLGVGRSYVSRVMQSLRASGLLETRRGSVCIRDAERLASLSCGCNDALKRHFDLVLAGVYPTCIESTAQRLAMANDVNGSNGATGAHL</sequence>